<dbReference type="SUPFAM" id="SSF51735">
    <property type="entry name" value="NAD(P)-binding Rossmann-fold domains"/>
    <property type="match status" value="1"/>
</dbReference>
<dbReference type="Proteomes" id="UP000070133">
    <property type="component" value="Unassembled WGS sequence"/>
</dbReference>
<evidence type="ECO:0000313" key="2">
    <source>
        <dbReference type="EMBL" id="KXS94225.1"/>
    </source>
</evidence>
<proteinExistence type="predicted"/>
<keyword evidence="3" id="KW-1185">Reference proteome</keyword>
<accession>A0A139GVJ1</accession>
<feature type="domain" description="NAD-dependent epimerase/dehydratase" evidence="1">
    <location>
        <begin position="5"/>
        <end position="237"/>
    </location>
</feature>
<dbReference type="InterPro" id="IPR036291">
    <property type="entry name" value="NAD(P)-bd_dom_sf"/>
</dbReference>
<dbReference type="EMBL" id="LFZN01000310">
    <property type="protein sequence ID" value="KXS94225.1"/>
    <property type="molecule type" value="Genomic_DNA"/>
</dbReference>
<comment type="caution">
    <text evidence="2">The sequence shown here is derived from an EMBL/GenBank/DDBJ whole genome shotgun (WGS) entry which is preliminary data.</text>
</comment>
<evidence type="ECO:0000313" key="3">
    <source>
        <dbReference type="Proteomes" id="UP000070133"/>
    </source>
</evidence>
<sequence length="359" mass="39554">MAKNILVAGAAGYIGGSVLTHLAAGQVDSIHKDNLFAVVRSTAQVEAIRKLGVNVIQLDLEDARAVMQTVTKNNIDIIINAAVSFNPDMASSLIKALGQRQRESGQQTYYIHSSVTAVFTAEAQWPYGQIKDSDPDIFQKDKQACNTQGYSPVRITNVVVAELSKELGVKSYNIALPTVHGRGFGECRKTSVKIPAYLRLFLKERTVYRYEKEASETAAHISDIVDLYALLVQKILSGDSAPEGENGYYFAFSHYAPSWKTNDELARLLLKKGLVDSAEVKTFASDEEAGEKMGIPAAVIGTMLSNSGKNMIAENPYKIGWKPKWDEQRYLESLEKEIDDALELEDVKPTLFQSLANPK</sequence>
<dbReference type="InterPro" id="IPR051783">
    <property type="entry name" value="NAD(P)-dependent_oxidoreduct"/>
</dbReference>
<dbReference type="OrthoDB" id="10262413at2759"/>
<name>A0A139GVJ1_9PEZI</name>
<gene>
    <name evidence="2" type="ORF">AC578_10919</name>
</gene>
<protein>
    <recommendedName>
        <fullName evidence="1">NAD-dependent epimerase/dehydratase domain-containing protein</fullName>
    </recommendedName>
</protein>
<dbReference type="InterPro" id="IPR001509">
    <property type="entry name" value="Epimerase_deHydtase"/>
</dbReference>
<reference evidence="2 3" key="1">
    <citation type="submission" date="2015-07" db="EMBL/GenBank/DDBJ databases">
        <title>Comparative genomics of the Sigatoka disease complex on banana suggests a link between parallel evolutionary changes in Pseudocercospora fijiensis and Pseudocercospora eumusae and increased virulence on the banana host.</title>
        <authorList>
            <person name="Chang T.-C."/>
            <person name="Salvucci A."/>
            <person name="Crous P.W."/>
            <person name="Stergiopoulos I."/>
        </authorList>
    </citation>
    <scope>NUCLEOTIDE SEQUENCE [LARGE SCALE GENOMIC DNA]</scope>
    <source>
        <strain evidence="2 3">CBS 114824</strain>
    </source>
</reference>
<dbReference type="GO" id="GO:0005737">
    <property type="term" value="C:cytoplasm"/>
    <property type="evidence" value="ECO:0007669"/>
    <property type="project" value="TreeGrafter"/>
</dbReference>
<dbReference type="AlphaFoldDB" id="A0A139GVJ1"/>
<dbReference type="Gene3D" id="3.40.50.720">
    <property type="entry name" value="NAD(P)-binding Rossmann-like Domain"/>
    <property type="match status" value="1"/>
</dbReference>
<evidence type="ECO:0000259" key="1">
    <source>
        <dbReference type="Pfam" id="PF01370"/>
    </source>
</evidence>
<dbReference type="Pfam" id="PF01370">
    <property type="entry name" value="Epimerase"/>
    <property type="match status" value="1"/>
</dbReference>
<dbReference type="GO" id="GO:0004029">
    <property type="term" value="F:aldehyde dehydrogenase (NAD+) activity"/>
    <property type="evidence" value="ECO:0007669"/>
    <property type="project" value="TreeGrafter"/>
</dbReference>
<dbReference type="PANTHER" id="PTHR48079:SF6">
    <property type="entry name" value="NAD(P)-BINDING DOMAIN-CONTAINING PROTEIN-RELATED"/>
    <property type="match status" value="1"/>
</dbReference>
<dbReference type="PANTHER" id="PTHR48079">
    <property type="entry name" value="PROTEIN YEEZ"/>
    <property type="match status" value="1"/>
</dbReference>
<dbReference type="STRING" id="321146.A0A139GVJ1"/>
<organism evidence="2 3">
    <name type="scientific">Pseudocercospora eumusae</name>
    <dbReference type="NCBI Taxonomy" id="321146"/>
    <lineage>
        <taxon>Eukaryota</taxon>
        <taxon>Fungi</taxon>
        <taxon>Dikarya</taxon>
        <taxon>Ascomycota</taxon>
        <taxon>Pezizomycotina</taxon>
        <taxon>Dothideomycetes</taxon>
        <taxon>Dothideomycetidae</taxon>
        <taxon>Mycosphaerellales</taxon>
        <taxon>Mycosphaerellaceae</taxon>
        <taxon>Pseudocercospora</taxon>
    </lineage>
</organism>